<keyword evidence="3" id="KW-1185">Reference proteome</keyword>
<gene>
    <name evidence="2" type="ORF">NNO07_19815</name>
</gene>
<reference evidence="2 3" key="1">
    <citation type="submission" date="2022-07" db="EMBL/GenBank/DDBJ databases">
        <title>Genome Analysis of Selected Gammaproteobacteria from Nigerian Food snails.</title>
        <authorList>
            <person name="Okafor A.C."/>
        </authorList>
    </citation>
    <scope>NUCLEOTIDE SEQUENCE [LARGE SCALE GENOMIC DNA]</scope>
    <source>
        <strain evidence="2 3">Awg 2</strain>
    </source>
</reference>
<dbReference type="Pfam" id="PF06568">
    <property type="entry name" value="YjiS-like"/>
    <property type="match status" value="1"/>
</dbReference>
<organism evidence="2 3">
    <name type="scientific">Metapseudomonas resinovorans</name>
    <name type="common">Pseudomonas resinovorans</name>
    <dbReference type="NCBI Taxonomy" id="53412"/>
    <lineage>
        <taxon>Bacteria</taxon>
        <taxon>Pseudomonadati</taxon>
        <taxon>Pseudomonadota</taxon>
        <taxon>Gammaproteobacteria</taxon>
        <taxon>Pseudomonadales</taxon>
        <taxon>Pseudomonadaceae</taxon>
        <taxon>Metapseudomonas</taxon>
    </lineage>
</organism>
<dbReference type="EMBL" id="JANEWF010000026">
    <property type="protein sequence ID" value="MDA8485322.1"/>
    <property type="molecule type" value="Genomic_DNA"/>
</dbReference>
<evidence type="ECO:0000313" key="3">
    <source>
        <dbReference type="Proteomes" id="UP001211689"/>
    </source>
</evidence>
<name>A0ABT4Y8Y1_METRE</name>
<protein>
    <submittedName>
        <fullName evidence="2">DUF1127 domain-containing protein</fullName>
    </submittedName>
</protein>
<evidence type="ECO:0000313" key="2">
    <source>
        <dbReference type="EMBL" id="MDA8485322.1"/>
    </source>
</evidence>
<sequence>MNGLSDVRLTLQARELEQEQRATVSLAPARLGDRWNRFWMRLHTRRQLLELDDHALRDVGLSRAQALEEALKPFWKR</sequence>
<accession>A0ABT4Y8Y1</accession>
<dbReference type="InterPro" id="IPR009506">
    <property type="entry name" value="YjiS-like"/>
</dbReference>
<evidence type="ECO:0000259" key="1">
    <source>
        <dbReference type="Pfam" id="PF06568"/>
    </source>
</evidence>
<dbReference type="RefSeq" id="WP_190833360.1">
    <property type="nucleotide sequence ID" value="NZ_JANEWF010000026.1"/>
</dbReference>
<proteinExistence type="predicted"/>
<dbReference type="Proteomes" id="UP001211689">
    <property type="component" value="Unassembled WGS sequence"/>
</dbReference>
<feature type="domain" description="YjiS-like" evidence="1">
    <location>
        <begin position="34"/>
        <end position="66"/>
    </location>
</feature>
<comment type="caution">
    <text evidence="2">The sequence shown here is derived from an EMBL/GenBank/DDBJ whole genome shotgun (WGS) entry which is preliminary data.</text>
</comment>